<proteinExistence type="inferred from homology"/>
<dbReference type="Pfam" id="PF04082">
    <property type="entry name" value="Fungal_trans"/>
    <property type="match status" value="1"/>
</dbReference>
<evidence type="ECO:0000256" key="9">
    <source>
        <dbReference type="ARBA" id="ARBA00023002"/>
    </source>
</evidence>
<dbReference type="Pfam" id="PF00355">
    <property type="entry name" value="Rieske"/>
    <property type="match status" value="1"/>
</dbReference>
<feature type="compositionally biased region" description="Polar residues" evidence="14">
    <location>
        <begin position="988"/>
        <end position="1002"/>
    </location>
</feature>
<feature type="compositionally biased region" description="Basic and acidic residues" evidence="14">
    <location>
        <begin position="426"/>
        <end position="437"/>
    </location>
</feature>
<keyword evidence="17" id="KW-1185">Reference proteome</keyword>
<comment type="function">
    <text evidence="2">Catalyzes the first step of the osmoprotectant glycine betaine synthesis.</text>
</comment>
<dbReference type="GeneID" id="38123730"/>
<evidence type="ECO:0000256" key="14">
    <source>
        <dbReference type="SAM" id="MobiDB-lite"/>
    </source>
</evidence>
<dbReference type="CDD" id="cd00680">
    <property type="entry name" value="RHO_alpha_C"/>
    <property type="match status" value="1"/>
</dbReference>
<keyword evidence="8" id="KW-0479">Metal-binding</keyword>
<reference evidence="16" key="1">
    <citation type="submission" date="2018-08" db="EMBL/GenBank/DDBJ databases">
        <title>Draft genome sequence of azole-resistant Aspergillus thermomutatus (Neosartorya pseudofischeri) strain HMR AF 39, isolated from a human nasal aspirate.</title>
        <authorList>
            <person name="Parent-Michaud M."/>
            <person name="Dufresne P.J."/>
            <person name="Fournier E."/>
            <person name="Martineau C."/>
            <person name="Moreira S."/>
            <person name="Perkins V."/>
            <person name="De Repentigny L."/>
            <person name="Dufresne S.F."/>
        </authorList>
    </citation>
    <scope>NUCLEOTIDE SEQUENCE [LARGE SCALE GENOMIC DNA]</scope>
    <source>
        <strain evidence="16">HMR AF 39</strain>
    </source>
</reference>
<dbReference type="GO" id="GO:0005506">
    <property type="term" value="F:iron ion binding"/>
    <property type="evidence" value="ECO:0007669"/>
    <property type="project" value="InterPro"/>
</dbReference>
<evidence type="ECO:0000256" key="6">
    <source>
        <dbReference type="ARBA" id="ARBA00014931"/>
    </source>
</evidence>
<comment type="caution">
    <text evidence="16">The sequence shown here is derived from an EMBL/GenBank/DDBJ whole genome shotgun (WGS) entry which is preliminary data.</text>
</comment>
<dbReference type="EC" id="1.14.15.7" evidence="5"/>
<keyword evidence="11" id="KW-0411">Iron-sulfur</keyword>
<dbReference type="Gene3D" id="3.90.380.10">
    <property type="entry name" value="Naphthalene 1,2-dioxygenase Alpha Subunit, Chain A, domain 1"/>
    <property type="match status" value="2"/>
</dbReference>
<dbReference type="OrthoDB" id="426882at2759"/>
<evidence type="ECO:0000256" key="12">
    <source>
        <dbReference type="ARBA" id="ARBA00023242"/>
    </source>
</evidence>
<dbReference type="CDD" id="cd12148">
    <property type="entry name" value="fungal_TF_MHR"/>
    <property type="match status" value="1"/>
</dbReference>
<dbReference type="GO" id="GO:0008270">
    <property type="term" value="F:zinc ion binding"/>
    <property type="evidence" value="ECO:0007669"/>
    <property type="project" value="InterPro"/>
</dbReference>
<feature type="region of interest" description="Disordered" evidence="14">
    <location>
        <begin position="426"/>
        <end position="470"/>
    </location>
</feature>
<dbReference type="PRINTS" id="PR00090">
    <property type="entry name" value="RNGDIOXGNASE"/>
</dbReference>
<dbReference type="InterPro" id="IPR017941">
    <property type="entry name" value="Rieske_2Fe-2S"/>
</dbReference>
<dbReference type="GO" id="GO:0019285">
    <property type="term" value="P:glycine betaine biosynthetic process from choline"/>
    <property type="evidence" value="ECO:0007669"/>
    <property type="project" value="UniProtKB-UniPathway"/>
</dbReference>
<keyword evidence="9" id="KW-0560">Oxidoreductase</keyword>
<evidence type="ECO:0000256" key="1">
    <source>
        <dbReference type="ARBA" id="ARBA00001962"/>
    </source>
</evidence>
<evidence type="ECO:0000259" key="15">
    <source>
        <dbReference type="PROSITE" id="PS51296"/>
    </source>
</evidence>
<dbReference type="GO" id="GO:0003677">
    <property type="term" value="F:DNA binding"/>
    <property type="evidence" value="ECO:0007669"/>
    <property type="project" value="InterPro"/>
</dbReference>
<dbReference type="PROSITE" id="PS51296">
    <property type="entry name" value="RIESKE"/>
    <property type="match status" value="1"/>
</dbReference>
<comment type="pathway">
    <text evidence="3">Amine and polyamine biosynthesis; betaine biosynthesis via choline pathway; betaine aldehyde from choline (monooxygenase route): step 1/1.</text>
</comment>
<feature type="compositionally biased region" description="Polar residues" evidence="14">
    <location>
        <begin position="438"/>
        <end position="457"/>
    </location>
</feature>
<comment type="similarity">
    <text evidence="4">Belongs to the choline monooxygenase family.</text>
</comment>
<dbReference type="UniPathway" id="UPA00529">
    <property type="reaction ID" value="UER00430"/>
</dbReference>
<dbReference type="STRING" id="41047.A0A397GLJ0"/>
<dbReference type="PANTHER" id="PTHR43756">
    <property type="entry name" value="CHOLINE MONOOXYGENASE, CHLOROPLASTIC"/>
    <property type="match status" value="1"/>
</dbReference>
<dbReference type="GO" id="GO:0051537">
    <property type="term" value="F:2 iron, 2 sulfur cluster binding"/>
    <property type="evidence" value="ECO:0007669"/>
    <property type="project" value="UniProtKB-KW"/>
</dbReference>
<dbReference type="RefSeq" id="XP_026612768.1">
    <property type="nucleotide sequence ID" value="XM_026755375.1"/>
</dbReference>
<dbReference type="Gene3D" id="2.102.10.10">
    <property type="entry name" value="Rieske [2Fe-2S] iron-sulphur domain"/>
    <property type="match status" value="1"/>
</dbReference>
<dbReference type="GO" id="GO:0006351">
    <property type="term" value="P:DNA-templated transcription"/>
    <property type="evidence" value="ECO:0007669"/>
    <property type="project" value="InterPro"/>
</dbReference>
<dbReference type="GO" id="GO:0019133">
    <property type="term" value="F:choline monooxygenase activity"/>
    <property type="evidence" value="ECO:0007669"/>
    <property type="project" value="UniProtKB-EC"/>
</dbReference>
<keyword evidence="7" id="KW-0001">2Fe-2S</keyword>
<organism evidence="16 17">
    <name type="scientific">Aspergillus thermomutatus</name>
    <name type="common">Neosartorya pseudofischeri</name>
    <dbReference type="NCBI Taxonomy" id="41047"/>
    <lineage>
        <taxon>Eukaryota</taxon>
        <taxon>Fungi</taxon>
        <taxon>Dikarya</taxon>
        <taxon>Ascomycota</taxon>
        <taxon>Pezizomycotina</taxon>
        <taxon>Eurotiomycetes</taxon>
        <taxon>Eurotiomycetidae</taxon>
        <taxon>Eurotiales</taxon>
        <taxon>Aspergillaceae</taxon>
        <taxon>Aspergillus</taxon>
        <taxon>Aspergillus subgen. Fumigati</taxon>
    </lineage>
</organism>
<evidence type="ECO:0000256" key="13">
    <source>
        <dbReference type="ARBA" id="ARBA00049097"/>
    </source>
</evidence>
<protein>
    <recommendedName>
        <fullName evidence="6">Choline monooxygenase, chloroplastic</fullName>
        <ecNumber evidence="5">1.14.15.7</ecNumber>
    </recommendedName>
</protein>
<dbReference type="SUPFAM" id="SSF55961">
    <property type="entry name" value="Bet v1-like"/>
    <property type="match status" value="1"/>
</dbReference>
<sequence length="1147" mass="129997">MGSLWNYLGLASASTNDEKNAMRALPSSWYTSQEMFELERRAIFSRKWLLTTHKLRLPNTGDWLRYEVSGFQFVLVKDRDGNINAFHNVCRHRAFPVVTEEKGTARIFACKYHGWSYGLNGKLAKAPGYQDLEGFDKSKNGLLPIHVHIDVNGFIWVNLDAGEKPEIAWEDDFKGIDVLPRFADVKWDEYTFDHTWEQEGDYNWKILADNYNECYHCATTHPDIPSIADLSTYSVDTKDGGIIHDAHSKPEQIAAGLKIASTYYFPNASMTVSPHFFFMQRFVPLSPTRSIMKYEVYRNKNSSDEDFEVINQMYKRIMSEDKYLCDLTQKNLNAGVFVNGELHPTMEKGPLYFQKVVRDLVVEHYEREQKATQEIWPARQSLPKNATVSEKDISAAARDYCVKDRLAELEEKVNLILKGSLPSRGRDSALEDAKDLTETTFTRNSQPQARRGSSYSDPSPPNFGFDDASPQPSSLAVVRAVDLYMKYCHRQPVWCFDFEEHGDLDSLPEELICSIIALTARFSHEGEHGQHHADTAKSLIMLRIANGTVELSTIESLCLLAYSSFIDGDMHLGRFHLGLAFQLCRSALLDTESAYTPEDPHTERKKRLFWSLQLLEQSYGRQTGLLSIPSEIWRPVDYFSGNGKELQRDSEKPPPLPRDTVGCSAPDDTGIWSMTIHFGWVWSKVRTYVSDCANNRLREPWRHESMYSMVLSDLTEIENRTPLCHRYDHVRFYDRQPDEVTLNRAYWVPWLKLQFMYHAILTVLNHPFLYIMASQHNPNLAIPNSFWRRSSELVLLHATWIVRMIDMLSDKDVRLTDPFFAHVAAIAATVQLYYCCAGDPRLKYKSRADLARCRDFLRSFVPFSRACAALVCFPSQAMKSKLTDQNRTLDRMTRIASGSENIDYDNWVPSKIHLNIPLMWDILQFTCSDSSYPDVPPGSLLHSSLSASVTRNDTEESSTLEIIVTTSPEVTVNTADGGQGVPMPLYRTPNSSKGDGTSTATVPRSMPPADAVVAPIDSLMLNTPWLWADSAQFGDVDDLDYSTSAPAVGDVEGSAWILQTVRSAYILGLGLNALPIRACTAWPSSHECNRTQPSEPPPVRLEGDLSISKITAHSNSQSPNGEYYECNVSSDDIPKRLPPPNFDILCN</sequence>
<dbReference type="InterPro" id="IPR036922">
    <property type="entry name" value="Rieske_2Fe-2S_sf"/>
</dbReference>
<evidence type="ECO:0000313" key="17">
    <source>
        <dbReference type="Proteomes" id="UP000215305"/>
    </source>
</evidence>
<dbReference type="Proteomes" id="UP000215305">
    <property type="component" value="Unassembled WGS sequence"/>
</dbReference>
<dbReference type="CDD" id="cd03469">
    <property type="entry name" value="Rieske_RO_Alpha_N"/>
    <property type="match status" value="1"/>
</dbReference>
<comment type="catalytic activity">
    <reaction evidence="13">
        <text>choline + 2 reduced [2Fe-2S]-[ferredoxin] + O2 + 2 H(+) = betaine aldehyde hydrate + 2 oxidized [2Fe-2S]-[ferredoxin] + H2O</text>
        <dbReference type="Rhea" id="RHEA:17769"/>
        <dbReference type="Rhea" id="RHEA-COMP:10000"/>
        <dbReference type="Rhea" id="RHEA-COMP:10001"/>
        <dbReference type="ChEBI" id="CHEBI:15354"/>
        <dbReference type="ChEBI" id="CHEBI:15377"/>
        <dbReference type="ChEBI" id="CHEBI:15378"/>
        <dbReference type="ChEBI" id="CHEBI:15379"/>
        <dbReference type="ChEBI" id="CHEBI:15870"/>
        <dbReference type="ChEBI" id="CHEBI:33737"/>
        <dbReference type="ChEBI" id="CHEBI:33738"/>
        <dbReference type="EC" id="1.14.15.7"/>
    </reaction>
</comment>
<dbReference type="InterPro" id="IPR015879">
    <property type="entry name" value="Ring_hydroxy_dOase_asu_C_dom"/>
</dbReference>
<evidence type="ECO:0000256" key="4">
    <source>
        <dbReference type="ARBA" id="ARBA00010848"/>
    </source>
</evidence>
<comment type="cofactor">
    <cofactor evidence="1">
        <name>Fe cation</name>
        <dbReference type="ChEBI" id="CHEBI:24875"/>
    </cofactor>
</comment>
<dbReference type="PANTHER" id="PTHR43756:SF5">
    <property type="entry name" value="CHOLINE MONOOXYGENASE, CHLOROPLASTIC"/>
    <property type="match status" value="1"/>
</dbReference>
<dbReference type="AlphaFoldDB" id="A0A397GLJ0"/>
<evidence type="ECO:0000256" key="7">
    <source>
        <dbReference type="ARBA" id="ARBA00022714"/>
    </source>
</evidence>
<dbReference type="Pfam" id="PF00848">
    <property type="entry name" value="Ring_hydroxyl_A"/>
    <property type="match status" value="2"/>
</dbReference>
<evidence type="ECO:0000256" key="2">
    <source>
        <dbReference type="ARBA" id="ARBA00002149"/>
    </source>
</evidence>
<feature type="region of interest" description="Disordered" evidence="14">
    <location>
        <begin position="971"/>
        <end position="1006"/>
    </location>
</feature>
<accession>A0A397GLJ0</accession>
<gene>
    <name evidence="16" type="ORF">CDV56_101756</name>
</gene>
<dbReference type="InterPro" id="IPR007219">
    <property type="entry name" value="XnlR_reg_dom"/>
</dbReference>
<evidence type="ECO:0000256" key="3">
    <source>
        <dbReference type="ARBA" id="ARBA00004866"/>
    </source>
</evidence>
<dbReference type="SUPFAM" id="SSF50022">
    <property type="entry name" value="ISP domain"/>
    <property type="match status" value="1"/>
</dbReference>
<evidence type="ECO:0000256" key="10">
    <source>
        <dbReference type="ARBA" id="ARBA00023004"/>
    </source>
</evidence>
<dbReference type="InterPro" id="IPR001663">
    <property type="entry name" value="Rng_hydr_dOase-A"/>
</dbReference>
<evidence type="ECO:0000256" key="8">
    <source>
        <dbReference type="ARBA" id="ARBA00022723"/>
    </source>
</evidence>
<evidence type="ECO:0000256" key="11">
    <source>
        <dbReference type="ARBA" id="ARBA00023014"/>
    </source>
</evidence>
<feature type="domain" description="Rieske" evidence="15">
    <location>
        <begin position="48"/>
        <end position="135"/>
    </location>
</feature>
<name>A0A397GLJ0_ASPTH</name>
<dbReference type="VEuPathDB" id="FungiDB:CDV56_101756"/>
<evidence type="ECO:0000313" key="16">
    <source>
        <dbReference type="EMBL" id="RHZ50588.1"/>
    </source>
</evidence>
<keyword evidence="10" id="KW-0408">Iron</keyword>
<evidence type="ECO:0000256" key="5">
    <source>
        <dbReference type="ARBA" id="ARBA00012763"/>
    </source>
</evidence>
<keyword evidence="12" id="KW-0539">Nucleus</keyword>
<dbReference type="EMBL" id="NKHU02000158">
    <property type="protein sequence ID" value="RHZ50588.1"/>
    <property type="molecule type" value="Genomic_DNA"/>
</dbReference>